<comment type="caution">
    <text evidence="2">The sequence shown here is derived from an EMBL/GenBank/DDBJ whole genome shotgun (WGS) entry which is preliminary data.</text>
</comment>
<organism evidence="2 3">
    <name type="scientific">Arabis nemorensis</name>
    <dbReference type="NCBI Taxonomy" id="586526"/>
    <lineage>
        <taxon>Eukaryota</taxon>
        <taxon>Viridiplantae</taxon>
        <taxon>Streptophyta</taxon>
        <taxon>Embryophyta</taxon>
        <taxon>Tracheophyta</taxon>
        <taxon>Spermatophyta</taxon>
        <taxon>Magnoliopsida</taxon>
        <taxon>eudicotyledons</taxon>
        <taxon>Gunneridae</taxon>
        <taxon>Pentapetalae</taxon>
        <taxon>rosids</taxon>
        <taxon>malvids</taxon>
        <taxon>Brassicales</taxon>
        <taxon>Brassicaceae</taxon>
        <taxon>Arabideae</taxon>
        <taxon>Arabis</taxon>
    </lineage>
</organism>
<sequence length="428" mass="47929">MSMSSEDEPHITEEPTPTKNKRQAVATKGSKAKRAKSSVTVKSKFVKGVIAQHLRTRTPGKVVIFATTIEGSGESDSGIPPTGTGKATKRKHATPAISHLSEDTEAPIPSFLLRCEANRKLVLDPAEERYKFMAAKNFNNMRILSFGSSNSSDSEELIINAGLLSTVTEMEPYTPEVVRELYANLEDMEIRDDGYQCVYVRGAMYEFSLTIINQMFQLQEYEYDPESKVPSMEDPIELVAAELSQGHVNNWDILTPPQMSPKMAFLYKIYFDTSAIEYGKAMLLKAIEYGKIIENLSKGILATINKADIECYMSVPLENLSSTIIAYKAWELEHGIDLDRGPGGFSKVSPQVADANKKALQMYSERAYLEGQISKKDFCDPEKFQQLMLCILSRTVDIYHKYCVGILPELKLCMNMLSLNIWFQVISG</sequence>
<dbReference type="EMBL" id="CABITT030000001">
    <property type="protein sequence ID" value="VVA91922.1"/>
    <property type="molecule type" value="Genomic_DNA"/>
</dbReference>
<evidence type="ECO:0000313" key="3">
    <source>
        <dbReference type="Proteomes" id="UP000489600"/>
    </source>
</evidence>
<evidence type="ECO:0000313" key="2">
    <source>
        <dbReference type="EMBL" id="VVA91922.1"/>
    </source>
</evidence>
<accession>A0A565ASC9</accession>
<evidence type="ECO:0000256" key="1">
    <source>
        <dbReference type="SAM" id="MobiDB-lite"/>
    </source>
</evidence>
<reference evidence="2" key="1">
    <citation type="submission" date="2019-07" db="EMBL/GenBank/DDBJ databases">
        <authorList>
            <person name="Dittberner H."/>
        </authorList>
    </citation>
    <scope>NUCLEOTIDE SEQUENCE [LARGE SCALE GENOMIC DNA]</scope>
</reference>
<name>A0A565ASC9_9BRAS</name>
<feature type="region of interest" description="Disordered" evidence="1">
    <location>
        <begin position="1"/>
        <end position="37"/>
    </location>
</feature>
<keyword evidence="3" id="KW-1185">Reference proteome</keyword>
<proteinExistence type="predicted"/>
<feature type="region of interest" description="Disordered" evidence="1">
    <location>
        <begin position="71"/>
        <end position="96"/>
    </location>
</feature>
<protein>
    <submittedName>
        <fullName evidence="2">Uncharacterized protein</fullName>
    </submittedName>
</protein>
<dbReference type="OrthoDB" id="360390at2759"/>
<dbReference type="AlphaFoldDB" id="A0A565ASC9"/>
<dbReference type="Proteomes" id="UP000489600">
    <property type="component" value="Unassembled WGS sequence"/>
</dbReference>
<gene>
    <name evidence="2" type="ORF">ANE_LOCUS2367</name>
</gene>